<dbReference type="SUPFAM" id="SSF102114">
    <property type="entry name" value="Radical SAM enzymes"/>
    <property type="match status" value="1"/>
</dbReference>
<protein>
    <submittedName>
        <fullName evidence="7">Uncharacterized protein</fullName>
    </submittedName>
</protein>
<dbReference type="InterPro" id="IPR006638">
    <property type="entry name" value="Elp3/MiaA/NifB-like_rSAM"/>
</dbReference>
<dbReference type="GO" id="GO:0051539">
    <property type="term" value="F:4 iron, 4 sulfur cluster binding"/>
    <property type="evidence" value="ECO:0007669"/>
    <property type="project" value="UniProtKB-KW"/>
</dbReference>
<name>A0A7R8X0H3_9CRUS</name>
<dbReference type="PROSITE" id="PS01278">
    <property type="entry name" value="MTTASE_RADICAL"/>
    <property type="match status" value="1"/>
</dbReference>
<evidence type="ECO:0000256" key="2">
    <source>
        <dbReference type="ARBA" id="ARBA00022485"/>
    </source>
</evidence>
<keyword evidence="5" id="KW-0408">Iron</keyword>
<dbReference type="InterPro" id="IPR058240">
    <property type="entry name" value="rSAM_sf"/>
</dbReference>
<evidence type="ECO:0000256" key="1">
    <source>
        <dbReference type="ARBA" id="ARBA00001966"/>
    </source>
</evidence>
<dbReference type="AlphaFoldDB" id="A0A7R8X0H3"/>
<evidence type="ECO:0000256" key="3">
    <source>
        <dbReference type="ARBA" id="ARBA00022691"/>
    </source>
</evidence>
<dbReference type="SFLD" id="SFLDS00029">
    <property type="entry name" value="Radical_SAM"/>
    <property type="match status" value="1"/>
</dbReference>
<dbReference type="InterPro" id="IPR023404">
    <property type="entry name" value="rSAM_horseshoe"/>
</dbReference>
<dbReference type="PROSITE" id="PS51918">
    <property type="entry name" value="RADICAL_SAM"/>
    <property type="match status" value="1"/>
</dbReference>
<keyword evidence="3" id="KW-0949">S-adenosyl-L-methionine</keyword>
<reference evidence="7" key="1">
    <citation type="submission" date="2020-11" db="EMBL/GenBank/DDBJ databases">
        <authorList>
            <person name="Tran Van P."/>
        </authorList>
    </citation>
    <scope>NUCLEOTIDE SEQUENCE</scope>
</reference>
<dbReference type="InterPro" id="IPR038135">
    <property type="entry name" value="Methylthiotransferase_N_sf"/>
</dbReference>
<dbReference type="EMBL" id="OB690647">
    <property type="protein sequence ID" value="CAD7237676.1"/>
    <property type="molecule type" value="Genomic_DNA"/>
</dbReference>
<dbReference type="OrthoDB" id="190098at2759"/>
<dbReference type="PANTHER" id="PTHR43020:SF2">
    <property type="entry name" value="MITOCHONDRIAL TRNA METHYLTHIOTRANSFERASE CDK5RAP1"/>
    <property type="match status" value="1"/>
</dbReference>
<evidence type="ECO:0000256" key="4">
    <source>
        <dbReference type="ARBA" id="ARBA00022723"/>
    </source>
</evidence>
<dbReference type="PANTHER" id="PTHR43020">
    <property type="entry name" value="CDK5 REGULATORY SUBUNIT-ASSOCIATED PROTEIN 1"/>
    <property type="match status" value="1"/>
</dbReference>
<dbReference type="InterPro" id="IPR007197">
    <property type="entry name" value="rSAM"/>
</dbReference>
<dbReference type="GO" id="GO:0035597">
    <property type="term" value="F:tRNA-2-methylthio-N(6)-dimethylallyladenosine(37) synthase activity"/>
    <property type="evidence" value="ECO:0007669"/>
    <property type="project" value="TreeGrafter"/>
</dbReference>
<dbReference type="InterPro" id="IPR013848">
    <property type="entry name" value="Methylthiotransferase_N"/>
</dbReference>
<dbReference type="GO" id="GO:0005829">
    <property type="term" value="C:cytosol"/>
    <property type="evidence" value="ECO:0007669"/>
    <property type="project" value="TreeGrafter"/>
</dbReference>
<keyword evidence="4" id="KW-0479">Metal-binding</keyword>
<keyword evidence="6" id="KW-0411">Iron-sulfur</keyword>
<dbReference type="InterPro" id="IPR020612">
    <property type="entry name" value="Methylthiotransferase_CS"/>
</dbReference>
<dbReference type="FunFam" id="3.40.50.12160:FF:000003">
    <property type="entry name" value="CDK5 regulatory subunit-associated protein 1"/>
    <property type="match status" value="1"/>
</dbReference>
<feature type="non-terminal residue" evidence="7">
    <location>
        <position position="341"/>
    </location>
</feature>
<dbReference type="Pfam" id="PF04055">
    <property type="entry name" value="Radical_SAM"/>
    <property type="match status" value="1"/>
</dbReference>
<evidence type="ECO:0000256" key="5">
    <source>
        <dbReference type="ARBA" id="ARBA00023004"/>
    </source>
</evidence>
<proteinExistence type="predicted"/>
<dbReference type="Gene3D" id="3.40.50.12160">
    <property type="entry name" value="Methylthiotransferase, N-terminal domain"/>
    <property type="match status" value="1"/>
</dbReference>
<feature type="non-terminal residue" evidence="7">
    <location>
        <position position="1"/>
    </location>
</feature>
<dbReference type="PROSITE" id="PS50926">
    <property type="entry name" value="TRAM"/>
    <property type="match status" value="1"/>
</dbReference>
<dbReference type="SMART" id="SM00729">
    <property type="entry name" value="Elp3"/>
    <property type="match status" value="1"/>
</dbReference>
<gene>
    <name evidence="7" type="ORF">CTOB1V02_LOCUS15491</name>
</gene>
<keyword evidence="2" id="KW-0004">4Fe-4S</keyword>
<dbReference type="Gene3D" id="3.80.30.20">
    <property type="entry name" value="tm_1862 like domain"/>
    <property type="match status" value="2"/>
</dbReference>
<dbReference type="PROSITE" id="PS51449">
    <property type="entry name" value="MTTASE_N"/>
    <property type="match status" value="1"/>
</dbReference>
<organism evidence="7">
    <name type="scientific">Cyprideis torosa</name>
    <dbReference type="NCBI Taxonomy" id="163714"/>
    <lineage>
        <taxon>Eukaryota</taxon>
        <taxon>Metazoa</taxon>
        <taxon>Ecdysozoa</taxon>
        <taxon>Arthropoda</taxon>
        <taxon>Crustacea</taxon>
        <taxon>Oligostraca</taxon>
        <taxon>Ostracoda</taxon>
        <taxon>Podocopa</taxon>
        <taxon>Podocopida</taxon>
        <taxon>Cytherocopina</taxon>
        <taxon>Cytheroidea</taxon>
        <taxon>Cytherideidae</taxon>
        <taxon>Cyprideis</taxon>
    </lineage>
</organism>
<dbReference type="Pfam" id="PF00919">
    <property type="entry name" value="UPF0004"/>
    <property type="match status" value="1"/>
</dbReference>
<dbReference type="Pfam" id="PF01938">
    <property type="entry name" value="TRAM"/>
    <property type="match status" value="1"/>
</dbReference>
<comment type="cofactor">
    <cofactor evidence="1">
        <name>[4Fe-4S] cluster</name>
        <dbReference type="ChEBI" id="CHEBI:49883"/>
    </cofactor>
</comment>
<evidence type="ECO:0000313" key="7">
    <source>
        <dbReference type="EMBL" id="CAD7237676.1"/>
    </source>
</evidence>
<evidence type="ECO:0000256" key="6">
    <source>
        <dbReference type="ARBA" id="ARBA00023014"/>
    </source>
</evidence>
<sequence length="341" mass="38379">EKAEQTIRNKLKSIEGLKRSQPGLKVGVLGCMAERLKQKFLEEEHIVDLVAGPDAYRDIPSLLEEIGQGNSAVNVLLSKEETYGDIAPVRLSGDGVKAFVSITRGCDNMCSFCVVPFTRGRERSRDPNSIVDEIGQAQAQDMDLDVLYAMAKHDNICKHIHLPVQSGSTRILNRMNRQHSREEYMALIDNIRRILPDCALSHDIICGFSGETEADHEDTLSLMSYVKYDFGYMFAYSERPGTPAYKKFADDVPEEVKKRRLQEVIDLQNKHSLERMQSYVGKTLEILIEGDSRKSEQDWCGRSSQNAMVVFPKSSQNHSKGDLVQVNITDCTQATLFGEII</sequence>
<dbReference type="GO" id="GO:0046872">
    <property type="term" value="F:metal ion binding"/>
    <property type="evidence" value="ECO:0007669"/>
    <property type="project" value="UniProtKB-KW"/>
</dbReference>
<accession>A0A7R8X0H3</accession>
<dbReference type="InterPro" id="IPR002792">
    <property type="entry name" value="TRAM_dom"/>
</dbReference>